<dbReference type="AlphaFoldDB" id="A0A915L423"/>
<proteinExistence type="predicted"/>
<accession>A0A915L423</accession>
<keyword evidence="1" id="KW-1185">Reference proteome</keyword>
<dbReference type="WBParaSite" id="nRc.2.0.1.t45829-RA">
    <property type="protein sequence ID" value="nRc.2.0.1.t45829-RA"/>
    <property type="gene ID" value="nRc.2.0.1.g45829"/>
</dbReference>
<organism evidence="1 2">
    <name type="scientific">Romanomermis culicivorax</name>
    <name type="common">Nematode worm</name>
    <dbReference type="NCBI Taxonomy" id="13658"/>
    <lineage>
        <taxon>Eukaryota</taxon>
        <taxon>Metazoa</taxon>
        <taxon>Ecdysozoa</taxon>
        <taxon>Nematoda</taxon>
        <taxon>Enoplea</taxon>
        <taxon>Dorylaimia</taxon>
        <taxon>Mermithida</taxon>
        <taxon>Mermithoidea</taxon>
        <taxon>Mermithidae</taxon>
        <taxon>Romanomermis</taxon>
    </lineage>
</organism>
<sequence length="315" mass="33804">MLAVYHGSRAVSATGHQAAAPLAPGAPRWARNVTAAWHRFSIGTQTAALDRTTLASNSFQKFCIPKKQSIVNCTVYNGRLLCNTSITRAGITSHGACPVSRPGTPNGAGHVGRTLLSLRGATRAFAVLGARPSARLLTTRAASGHAFRPWRPIGPTGRDLTLTSFAFGHGAATLAISVSKSDLMLGALFCLLCDRKIDMQIDNGCPAGADKFSLAMEPKKEGKVTMKKSFLDEKNQNSLPIRIKQSILCTANSTLWNPSKKTSKARACCKISPLDFTEGGVIIDDWSFCMDNPRDMLIFHNVAHNVARIIALNSD</sequence>
<reference evidence="2" key="1">
    <citation type="submission" date="2022-11" db="UniProtKB">
        <authorList>
            <consortium name="WormBaseParasite"/>
        </authorList>
    </citation>
    <scope>IDENTIFICATION</scope>
</reference>
<name>A0A915L423_ROMCU</name>
<evidence type="ECO:0000313" key="1">
    <source>
        <dbReference type="Proteomes" id="UP000887565"/>
    </source>
</evidence>
<evidence type="ECO:0000313" key="2">
    <source>
        <dbReference type="WBParaSite" id="nRc.2.0.1.t45829-RA"/>
    </source>
</evidence>
<protein>
    <submittedName>
        <fullName evidence="2">Uncharacterized protein</fullName>
    </submittedName>
</protein>
<dbReference type="Proteomes" id="UP000887565">
    <property type="component" value="Unplaced"/>
</dbReference>